<dbReference type="AlphaFoldDB" id="A0A9E5MLE7"/>
<dbReference type="InterPro" id="IPR009061">
    <property type="entry name" value="DNA-bd_dom_put_sf"/>
</dbReference>
<proteinExistence type="predicted"/>
<sequence length="65" mass="7245">MAPVFLRLPEVKAMTGLSTSSIYLRIAQGTFPRQIQLGEEGRAVGWLLDDLHEWMAARIAASRDC</sequence>
<evidence type="ECO:0000313" key="2">
    <source>
        <dbReference type="Proteomes" id="UP000787472"/>
    </source>
</evidence>
<dbReference type="InterPro" id="IPR052931">
    <property type="entry name" value="Prophage_regulatory_activator"/>
</dbReference>
<gene>
    <name evidence="1" type="ORF">G8770_15250</name>
</gene>
<reference evidence="1" key="1">
    <citation type="submission" date="2020-03" db="EMBL/GenBank/DDBJ databases">
        <authorList>
            <person name="Guo F."/>
        </authorList>
    </citation>
    <scope>NUCLEOTIDE SEQUENCE</scope>
    <source>
        <strain evidence="1">JCM 30134</strain>
    </source>
</reference>
<dbReference type="Proteomes" id="UP000787472">
    <property type="component" value="Unassembled WGS sequence"/>
</dbReference>
<dbReference type="Gene3D" id="1.10.238.160">
    <property type="match status" value="1"/>
</dbReference>
<protein>
    <submittedName>
        <fullName evidence="1">AlpA family transcriptional regulator</fullName>
    </submittedName>
</protein>
<dbReference type="EMBL" id="JAAONZ010000013">
    <property type="protein sequence ID" value="NHO66907.1"/>
    <property type="molecule type" value="Genomic_DNA"/>
</dbReference>
<accession>A0A9E5MLE7</accession>
<dbReference type="PANTHER" id="PTHR36154">
    <property type="entry name" value="DNA-BINDING TRANSCRIPTIONAL ACTIVATOR ALPA"/>
    <property type="match status" value="1"/>
</dbReference>
<dbReference type="RefSeq" id="WP_167188627.1">
    <property type="nucleotide sequence ID" value="NZ_JAAONZ010000013.1"/>
</dbReference>
<dbReference type="SUPFAM" id="SSF46955">
    <property type="entry name" value="Putative DNA-binding domain"/>
    <property type="match status" value="1"/>
</dbReference>
<dbReference type="Pfam" id="PF05930">
    <property type="entry name" value="Phage_AlpA"/>
    <property type="match status" value="1"/>
</dbReference>
<dbReference type="PANTHER" id="PTHR36154:SF1">
    <property type="entry name" value="DNA-BINDING TRANSCRIPTIONAL ACTIVATOR ALPA"/>
    <property type="match status" value="1"/>
</dbReference>
<evidence type="ECO:0000313" key="1">
    <source>
        <dbReference type="EMBL" id="NHO66907.1"/>
    </source>
</evidence>
<keyword evidence="2" id="KW-1185">Reference proteome</keyword>
<name>A0A9E5MLE7_9GAMM</name>
<dbReference type="InterPro" id="IPR010260">
    <property type="entry name" value="AlpA"/>
</dbReference>
<organism evidence="1 2">
    <name type="scientific">Pseudomaricurvus hydrocarbonicus</name>
    <dbReference type="NCBI Taxonomy" id="1470433"/>
    <lineage>
        <taxon>Bacteria</taxon>
        <taxon>Pseudomonadati</taxon>
        <taxon>Pseudomonadota</taxon>
        <taxon>Gammaproteobacteria</taxon>
        <taxon>Cellvibrionales</taxon>
        <taxon>Cellvibrionaceae</taxon>
        <taxon>Pseudomaricurvus</taxon>
    </lineage>
</organism>
<comment type="caution">
    <text evidence="1">The sequence shown here is derived from an EMBL/GenBank/DDBJ whole genome shotgun (WGS) entry which is preliminary data.</text>
</comment>